<dbReference type="AlphaFoldDB" id="A0A0M9WAI5"/>
<gene>
    <name evidence="2" type="ORF">ACN38_g12101</name>
</gene>
<name>A0A0M9WAI5_9EURO</name>
<evidence type="ECO:0000313" key="3">
    <source>
        <dbReference type="Proteomes" id="UP000037696"/>
    </source>
</evidence>
<feature type="region of interest" description="Disordered" evidence="1">
    <location>
        <begin position="17"/>
        <end position="55"/>
    </location>
</feature>
<keyword evidence="3" id="KW-1185">Reference proteome</keyword>
<feature type="compositionally biased region" description="Basic residues" evidence="1">
    <location>
        <begin position="18"/>
        <end position="42"/>
    </location>
</feature>
<protein>
    <submittedName>
        <fullName evidence="2">Uncharacterized protein</fullName>
    </submittedName>
</protein>
<dbReference type="Proteomes" id="UP000037696">
    <property type="component" value="Unassembled WGS sequence"/>
</dbReference>
<accession>A0A0M9WAI5</accession>
<evidence type="ECO:0000313" key="2">
    <source>
        <dbReference type="EMBL" id="KOS37119.1"/>
    </source>
</evidence>
<evidence type="ECO:0000256" key="1">
    <source>
        <dbReference type="SAM" id="MobiDB-lite"/>
    </source>
</evidence>
<organism evidence="2 3">
    <name type="scientific">Penicillium nordicum</name>
    <dbReference type="NCBI Taxonomy" id="229535"/>
    <lineage>
        <taxon>Eukaryota</taxon>
        <taxon>Fungi</taxon>
        <taxon>Dikarya</taxon>
        <taxon>Ascomycota</taxon>
        <taxon>Pezizomycotina</taxon>
        <taxon>Eurotiomycetes</taxon>
        <taxon>Eurotiomycetidae</taxon>
        <taxon>Eurotiales</taxon>
        <taxon>Aspergillaceae</taxon>
        <taxon>Penicillium</taxon>
    </lineage>
</organism>
<comment type="caution">
    <text evidence="2">The sequence shown here is derived from an EMBL/GenBank/DDBJ whole genome shotgun (WGS) entry which is preliminary data.</text>
</comment>
<reference evidence="2 3" key="1">
    <citation type="submission" date="2015-08" db="EMBL/GenBank/DDBJ databases">
        <title>Genome sequencing of Penicillium nordicum.</title>
        <authorList>
            <person name="Nguyen H.D."/>
            <person name="Seifert K.A."/>
        </authorList>
    </citation>
    <scope>NUCLEOTIDE SEQUENCE [LARGE SCALE GENOMIC DNA]</scope>
    <source>
        <strain evidence="2 3">DAOMC 185683</strain>
    </source>
</reference>
<dbReference type="EMBL" id="LHQQ01000352">
    <property type="protein sequence ID" value="KOS37119.1"/>
    <property type="molecule type" value="Genomic_DNA"/>
</dbReference>
<proteinExistence type="predicted"/>
<sequence length="105" mass="12490">MKTVILIYFEWKISSSTARHKRKRELQKKKKKKRTEKKKKKKTSENDSPGDKQAPSDSLLLVTMVIPHPIVKRQFLRQKSICEYCVACCIQGCRLVLREYFGRRY</sequence>